<dbReference type="OrthoDB" id="5194114at2"/>
<accession>A0A543PC86</accession>
<dbReference type="EMBL" id="VFQE01000001">
    <property type="protein sequence ID" value="TQN41688.1"/>
    <property type="molecule type" value="Genomic_DNA"/>
</dbReference>
<dbReference type="RefSeq" id="WP_142024406.1">
    <property type="nucleotide sequence ID" value="NZ_VFQE01000001.1"/>
</dbReference>
<dbReference type="AlphaFoldDB" id="A0A543PC86"/>
<sequence>MSAELSRYSADLLPGDARRAGRAISRYQTGGQVRTAKVDTETDVAMAKADALTAVTGQAMANVVRVAQAHRQLEQLAPEAAGRLAFLADDHLLAMSETVADLRRDLRRR</sequence>
<comment type="caution">
    <text evidence="1">The sequence shown here is derived from an EMBL/GenBank/DDBJ whole genome shotgun (WGS) entry which is preliminary data.</text>
</comment>
<protein>
    <submittedName>
        <fullName evidence="1">Uncharacterized protein</fullName>
    </submittedName>
</protein>
<name>A0A543PC86_9ACTN</name>
<dbReference type="Proteomes" id="UP000319865">
    <property type="component" value="Unassembled WGS sequence"/>
</dbReference>
<evidence type="ECO:0000313" key="2">
    <source>
        <dbReference type="Proteomes" id="UP000319865"/>
    </source>
</evidence>
<organism evidence="1 2">
    <name type="scientific">Blastococcus colisei</name>
    <dbReference type="NCBI Taxonomy" id="1564162"/>
    <lineage>
        <taxon>Bacteria</taxon>
        <taxon>Bacillati</taxon>
        <taxon>Actinomycetota</taxon>
        <taxon>Actinomycetes</taxon>
        <taxon>Geodermatophilales</taxon>
        <taxon>Geodermatophilaceae</taxon>
        <taxon>Blastococcus</taxon>
    </lineage>
</organism>
<proteinExistence type="predicted"/>
<evidence type="ECO:0000313" key="1">
    <source>
        <dbReference type="EMBL" id="TQN41688.1"/>
    </source>
</evidence>
<keyword evidence="2" id="KW-1185">Reference proteome</keyword>
<gene>
    <name evidence="1" type="ORF">FHU33_1065</name>
</gene>
<reference evidence="1 2" key="1">
    <citation type="submission" date="2019-06" db="EMBL/GenBank/DDBJ databases">
        <title>Sequencing the genomes of 1000 actinobacteria strains.</title>
        <authorList>
            <person name="Klenk H.-P."/>
        </authorList>
    </citation>
    <scope>NUCLEOTIDE SEQUENCE [LARGE SCALE GENOMIC DNA]</scope>
    <source>
        <strain evidence="1 2">DSM 46837</strain>
    </source>
</reference>